<dbReference type="InterPro" id="IPR054722">
    <property type="entry name" value="PolX-like_BBD"/>
</dbReference>
<keyword evidence="1" id="KW-0862">Zinc</keyword>
<protein>
    <recommendedName>
        <fullName evidence="2">CCHC-type domain-containing protein</fullName>
    </recommendedName>
</protein>
<evidence type="ECO:0000313" key="4">
    <source>
        <dbReference type="Proteomes" id="UP000069940"/>
    </source>
</evidence>
<dbReference type="PANTHER" id="PTHR47592">
    <property type="entry name" value="PBF68 PROTEIN"/>
    <property type="match status" value="1"/>
</dbReference>
<keyword evidence="1" id="KW-0863">Zinc-finger</keyword>
<reference evidence="4" key="1">
    <citation type="journal article" date="2015" name="Proc. Natl. Acad. Sci. U.S.A.">
        <title>Genome sequence of the Asian Tiger mosquito, Aedes albopictus, reveals insights into its biology, genetics, and evolution.</title>
        <authorList>
            <person name="Chen X.G."/>
            <person name="Jiang X."/>
            <person name="Gu J."/>
            <person name="Xu M."/>
            <person name="Wu Y."/>
            <person name="Deng Y."/>
            <person name="Zhang C."/>
            <person name="Bonizzoni M."/>
            <person name="Dermauw W."/>
            <person name="Vontas J."/>
            <person name="Armbruster P."/>
            <person name="Huang X."/>
            <person name="Yang Y."/>
            <person name="Zhang H."/>
            <person name="He W."/>
            <person name="Peng H."/>
            <person name="Liu Y."/>
            <person name="Wu K."/>
            <person name="Chen J."/>
            <person name="Lirakis M."/>
            <person name="Topalis P."/>
            <person name="Van Leeuwen T."/>
            <person name="Hall A.B."/>
            <person name="Jiang X."/>
            <person name="Thorpe C."/>
            <person name="Mueller R.L."/>
            <person name="Sun C."/>
            <person name="Waterhouse R.M."/>
            <person name="Yan G."/>
            <person name="Tu Z.J."/>
            <person name="Fang X."/>
            <person name="James A.A."/>
        </authorList>
    </citation>
    <scope>NUCLEOTIDE SEQUENCE [LARGE SCALE GENOMIC DNA]</scope>
    <source>
        <strain evidence="4">Foshan</strain>
    </source>
</reference>
<dbReference type="RefSeq" id="XP_062713138.1">
    <property type="nucleotide sequence ID" value="XM_062857154.1"/>
</dbReference>
<evidence type="ECO:0000256" key="1">
    <source>
        <dbReference type="PROSITE-ProRule" id="PRU00047"/>
    </source>
</evidence>
<evidence type="ECO:0000259" key="2">
    <source>
        <dbReference type="PROSITE" id="PS50158"/>
    </source>
</evidence>
<dbReference type="SMART" id="SM00343">
    <property type="entry name" value="ZnF_C2HC"/>
    <property type="match status" value="1"/>
</dbReference>
<dbReference type="InterPro" id="IPR001878">
    <property type="entry name" value="Znf_CCHC"/>
</dbReference>
<sequence>MAFVKKRLLDVDLKRRNLVENDGDGDGVAMVSRHTRRKITCFRCGKFGHKRADCRVRLLADPDPSEHRQRRFRNSEANVADEEDRCSDRADVVFFATKEEEELGNAEWILDSVATNHMAKDSSVFSVMRRLERPVDVLVANGEKMKADYCGDVVLYATVGNKKKKCEVRNVLYLPGLNCNILSVNRVTRAGLEVTFVGDRTHIVRNGTTMAVGQHNGKQYVLDVLCKCEKDKEVAAMLASTSAS</sequence>
<evidence type="ECO:0000313" key="3">
    <source>
        <dbReference type="EnsemblMetazoa" id="AALFPA23_003079.P3248"/>
    </source>
</evidence>
<dbReference type="PANTHER" id="PTHR47592:SF27">
    <property type="entry name" value="OS08G0421700 PROTEIN"/>
    <property type="match status" value="1"/>
</dbReference>
<dbReference type="Pfam" id="PF00098">
    <property type="entry name" value="zf-CCHC"/>
    <property type="match status" value="1"/>
</dbReference>
<dbReference type="SUPFAM" id="SSF57756">
    <property type="entry name" value="Retrovirus zinc finger-like domains"/>
    <property type="match status" value="1"/>
</dbReference>
<name>A0ABM1XUU2_AEDAL</name>
<keyword evidence="4" id="KW-1185">Reference proteome</keyword>
<dbReference type="EnsemblMetazoa" id="AALFPA23_003079.R3248">
    <property type="protein sequence ID" value="AALFPA23_003079.P3248"/>
    <property type="gene ID" value="AALFPA23_003079"/>
</dbReference>
<feature type="domain" description="CCHC-type" evidence="2">
    <location>
        <begin position="41"/>
        <end position="55"/>
    </location>
</feature>
<dbReference type="Gene3D" id="4.10.60.10">
    <property type="entry name" value="Zinc finger, CCHC-type"/>
    <property type="match status" value="1"/>
</dbReference>
<dbReference type="GeneID" id="134290117"/>
<dbReference type="PROSITE" id="PS50158">
    <property type="entry name" value="ZF_CCHC"/>
    <property type="match status" value="1"/>
</dbReference>
<dbReference type="Pfam" id="PF22936">
    <property type="entry name" value="Pol_BBD"/>
    <property type="match status" value="1"/>
</dbReference>
<dbReference type="InterPro" id="IPR036875">
    <property type="entry name" value="Znf_CCHC_sf"/>
</dbReference>
<keyword evidence="1" id="KW-0479">Metal-binding</keyword>
<reference evidence="3" key="2">
    <citation type="submission" date="2025-05" db="UniProtKB">
        <authorList>
            <consortium name="EnsemblMetazoa"/>
        </authorList>
    </citation>
    <scope>IDENTIFICATION</scope>
    <source>
        <strain evidence="3">Foshan</strain>
    </source>
</reference>
<accession>A0ABM1XUU2</accession>
<organism evidence="3 4">
    <name type="scientific">Aedes albopictus</name>
    <name type="common">Asian tiger mosquito</name>
    <name type="synonym">Stegomyia albopicta</name>
    <dbReference type="NCBI Taxonomy" id="7160"/>
    <lineage>
        <taxon>Eukaryota</taxon>
        <taxon>Metazoa</taxon>
        <taxon>Ecdysozoa</taxon>
        <taxon>Arthropoda</taxon>
        <taxon>Hexapoda</taxon>
        <taxon>Insecta</taxon>
        <taxon>Pterygota</taxon>
        <taxon>Neoptera</taxon>
        <taxon>Endopterygota</taxon>
        <taxon>Diptera</taxon>
        <taxon>Nematocera</taxon>
        <taxon>Culicoidea</taxon>
        <taxon>Culicidae</taxon>
        <taxon>Culicinae</taxon>
        <taxon>Aedini</taxon>
        <taxon>Aedes</taxon>
        <taxon>Stegomyia</taxon>
    </lineage>
</organism>
<proteinExistence type="predicted"/>
<dbReference type="Proteomes" id="UP000069940">
    <property type="component" value="Unassembled WGS sequence"/>
</dbReference>